<dbReference type="OrthoDB" id="2067696at2"/>
<dbReference type="Proteomes" id="UP000254000">
    <property type="component" value="Unassembled WGS sequence"/>
</dbReference>
<dbReference type="Pfam" id="PF14014">
    <property type="entry name" value="DUF4230"/>
    <property type="match status" value="1"/>
</dbReference>
<organism evidence="1 2">
    <name type="scientific">Gordonibacter pamelaeae</name>
    <dbReference type="NCBI Taxonomy" id="471189"/>
    <lineage>
        <taxon>Bacteria</taxon>
        <taxon>Bacillati</taxon>
        <taxon>Actinomycetota</taxon>
        <taxon>Coriobacteriia</taxon>
        <taxon>Eggerthellales</taxon>
        <taxon>Eggerthellaceae</taxon>
        <taxon>Gordonibacter</taxon>
    </lineage>
</organism>
<proteinExistence type="predicted"/>
<reference evidence="1 2" key="1">
    <citation type="journal article" date="2018" name="Elife">
        <title>Discovery and characterization of a prevalent human gut bacterial enzyme sufficient for the inactivation of a family of plant toxins.</title>
        <authorList>
            <person name="Koppel N."/>
            <person name="Bisanz J.E."/>
            <person name="Pandelia M.E."/>
            <person name="Turnbaugh P.J."/>
            <person name="Balskus E.P."/>
        </authorList>
    </citation>
    <scope>NUCLEOTIDE SEQUENCE [LARGE SCALE GENOMIC DNA]</scope>
    <source>
        <strain evidence="1 2">3C</strain>
    </source>
</reference>
<sequence length="191" mass="20751">MKKILAIVAAVALVAVGVVGTLAFQRAFEPSVKLTATSIQEQLTNSSELATAKLEYRGLVRYENGDIDFINKKGFTMVYDAEVRAGVDLSQASVDVSGRTVTVRLPQARLLGIEIDPHSIEFYDSAFALFNWENKQDTAEALKAAQADAEGKVDQTGMIEQANEQARTLVENLLHPFTVGEGAYTLQIVDA</sequence>
<accession>A0A369M2K3</accession>
<dbReference type="EMBL" id="PPTS01000003">
    <property type="protein sequence ID" value="RDB65644.1"/>
    <property type="molecule type" value="Genomic_DNA"/>
</dbReference>
<evidence type="ECO:0000313" key="1">
    <source>
        <dbReference type="EMBL" id="RDB65644.1"/>
    </source>
</evidence>
<dbReference type="AlphaFoldDB" id="A0A369M2K3"/>
<name>A0A369M2K3_9ACTN</name>
<comment type="caution">
    <text evidence="1">The sequence shown here is derived from an EMBL/GenBank/DDBJ whole genome shotgun (WGS) entry which is preliminary data.</text>
</comment>
<evidence type="ECO:0000313" key="2">
    <source>
        <dbReference type="Proteomes" id="UP000254000"/>
    </source>
</evidence>
<dbReference type="InterPro" id="IPR025324">
    <property type="entry name" value="DUF4230"/>
</dbReference>
<dbReference type="GeneID" id="78359232"/>
<protein>
    <submittedName>
        <fullName evidence="1">DUF4230 domain-containing protein</fullName>
    </submittedName>
</protein>
<gene>
    <name evidence="1" type="ORF">C1877_05875</name>
</gene>
<keyword evidence="2" id="KW-1185">Reference proteome</keyword>
<dbReference type="RefSeq" id="WP_015538716.1">
    <property type="nucleotide sequence ID" value="NZ_CABMMS010000003.1"/>
</dbReference>